<evidence type="ECO:0000313" key="11">
    <source>
        <dbReference type="Proteomes" id="UP000887566"/>
    </source>
</evidence>
<feature type="transmembrane region" description="Helical" evidence="9">
    <location>
        <begin position="145"/>
        <end position="169"/>
    </location>
</feature>
<evidence type="ECO:0000256" key="4">
    <source>
        <dbReference type="ARBA" id="ARBA00022989"/>
    </source>
</evidence>
<comment type="subcellular location">
    <subcellularLocation>
        <location evidence="1">Membrane</location>
        <topology evidence="1">Multi-pass membrane protein</topology>
    </subcellularLocation>
</comment>
<feature type="transmembrane region" description="Helical" evidence="9">
    <location>
        <begin position="104"/>
        <end position="124"/>
    </location>
</feature>
<evidence type="ECO:0000256" key="5">
    <source>
        <dbReference type="ARBA" id="ARBA00023040"/>
    </source>
</evidence>
<keyword evidence="4 9" id="KW-1133">Transmembrane helix</keyword>
<keyword evidence="3 9" id="KW-0812">Transmembrane</keyword>
<dbReference type="GO" id="GO:0042923">
    <property type="term" value="F:neuropeptide binding"/>
    <property type="evidence" value="ECO:0007669"/>
    <property type="project" value="TreeGrafter"/>
</dbReference>
<keyword evidence="7" id="KW-0675">Receptor</keyword>
<sequence length="440" mass="49878">MMDAFNASSNNCETRQLGREVMQRSYLIAVFVVAYATVGVASLVGNFFVLTVVILKRDMRSVTNLLIGSLAASDLLVTVVSLWATPIYHYRRTWELGRIMCYMVYAVQGASLMWSPFTLTVMAVDRYLLVVCPFMRPINKGTCMVIISSIWIGAIAVLSPMLFHLRYIPVDACNQFCLEVWDYKPPLRMWYGLSVLLVRSAIPLAIIAFCHWRIADALRTQEMRLGRSRSVASRNQVGEVHRKQRLQRLLIAMVFIFALSTFPLDVFNMLQDAGLVKAFELLDRELKAMVFLCAHLIAMTGTLWNPLIYAYWNENFKRHIRDAMVDCRERLLFASMRSTSMNKVKGSTSRQSSIVVACNSNVPESRLAECDRLLGEDAPLRTNYRSAVTYKTSLISYSSVNGGRVKTEPCVIVDQTGIELTEMIRTFARRNSDSDSQVDV</sequence>
<reference evidence="12" key="1">
    <citation type="submission" date="2022-11" db="UniProtKB">
        <authorList>
            <consortium name="WormBaseParasite"/>
        </authorList>
    </citation>
    <scope>IDENTIFICATION</scope>
</reference>
<dbReference type="SUPFAM" id="SSF81321">
    <property type="entry name" value="Family A G protein-coupled receptor-like"/>
    <property type="match status" value="1"/>
</dbReference>
<evidence type="ECO:0000256" key="6">
    <source>
        <dbReference type="ARBA" id="ARBA00023136"/>
    </source>
</evidence>
<organism evidence="11 12">
    <name type="scientific">Plectus sambesii</name>
    <dbReference type="NCBI Taxonomy" id="2011161"/>
    <lineage>
        <taxon>Eukaryota</taxon>
        <taxon>Metazoa</taxon>
        <taxon>Ecdysozoa</taxon>
        <taxon>Nematoda</taxon>
        <taxon>Chromadorea</taxon>
        <taxon>Plectida</taxon>
        <taxon>Plectina</taxon>
        <taxon>Plectoidea</taxon>
        <taxon>Plectidae</taxon>
        <taxon>Plectus</taxon>
    </lineage>
</organism>
<dbReference type="InterPro" id="IPR000276">
    <property type="entry name" value="GPCR_Rhodpsn"/>
</dbReference>
<dbReference type="WBParaSite" id="PSAMB.scaffold2594size22354.g18496.t1">
    <property type="protein sequence ID" value="PSAMB.scaffold2594size22354.g18496.t1"/>
    <property type="gene ID" value="PSAMB.scaffold2594size22354.g18496"/>
</dbReference>
<dbReference type="GO" id="GO:0004983">
    <property type="term" value="F:neuropeptide Y receptor activity"/>
    <property type="evidence" value="ECO:0007669"/>
    <property type="project" value="InterPro"/>
</dbReference>
<evidence type="ECO:0000259" key="10">
    <source>
        <dbReference type="PROSITE" id="PS50262"/>
    </source>
</evidence>
<accession>A0A914VW09</accession>
<feature type="transmembrane region" description="Helical" evidence="9">
    <location>
        <begin position="26"/>
        <end position="55"/>
    </location>
</feature>
<evidence type="ECO:0000256" key="9">
    <source>
        <dbReference type="SAM" id="Phobius"/>
    </source>
</evidence>
<dbReference type="PROSITE" id="PS50262">
    <property type="entry name" value="G_PROTEIN_RECEP_F1_2"/>
    <property type="match status" value="1"/>
</dbReference>
<evidence type="ECO:0000256" key="2">
    <source>
        <dbReference type="ARBA" id="ARBA00010663"/>
    </source>
</evidence>
<dbReference type="PANTHER" id="PTHR24235">
    <property type="entry name" value="NEUROPEPTIDE Y RECEPTOR"/>
    <property type="match status" value="1"/>
</dbReference>
<keyword evidence="11" id="KW-1185">Reference proteome</keyword>
<dbReference type="Gene3D" id="1.20.1070.10">
    <property type="entry name" value="Rhodopsin 7-helix transmembrane proteins"/>
    <property type="match status" value="1"/>
</dbReference>
<dbReference type="InterPro" id="IPR000611">
    <property type="entry name" value="NPY_rcpt"/>
</dbReference>
<dbReference type="PRINTS" id="PR00237">
    <property type="entry name" value="GPCRRHODOPSN"/>
</dbReference>
<feature type="transmembrane region" description="Helical" evidence="9">
    <location>
        <begin position="189"/>
        <end position="214"/>
    </location>
</feature>
<protein>
    <submittedName>
        <fullName evidence="12">G-protein coupled receptors family 1 profile domain-containing protein</fullName>
    </submittedName>
</protein>
<dbReference type="Proteomes" id="UP000887566">
    <property type="component" value="Unplaced"/>
</dbReference>
<dbReference type="InterPro" id="IPR017452">
    <property type="entry name" value="GPCR_Rhodpsn_7TM"/>
</dbReference>
<evidence type="ECO:0000256" key="1">
    <source>
        <dbReference type="ARBA" id="ARBA00004141"/>
    </source>
</evidence>
<keyword evidence="8" id="KW-0807">Transducer</keyword>
<dbReference type="GO" id="GO:0043005">
    <property type="term" value="C:neuron projection"/>
    <property type="evidence" value="ECO:0007669"/>
    <property type="project" value="TreeGrafter"/>
</dbReference>
<feature type="transmembrane region" description="Helical" evidence="9">
    <location>
        <begin position="62"/>
        <end position="84"/>
    </location>
</feature>
<dbReference type="CDD" id="cd15203">
    <property type="entry name" value="7tmA_NPYR-like"/>
    <property type="match status" value="1"/>
</dbReference>
<evidence type="ECO:0000256" key="3">
    <source>
        <dbReference type="ARBA" id="ARBA00022692"/>
    </source>
</evidence>
<proteinExistence type="inferred from homology"/>
<keyword evidence="5" id="KW-0297">G-protein coupled receptor</keyword>
<dbReference type="Pfam" id="PF00001">
    <property type="entry name" value="7tm_1"/>
    <property type="match status" value="1"/>
</dbReference>
<evidence type="ECO:0000256" key="7">
    <source>
        <dbReference type="ARBA" id="ARBA00023170"/>
    </source>
</evidence>
<dbReference type="GO" id="GO:0005886">
    <property type="term" value="C:plasma membrane"/>
    <property type="evidence" value="ECO:0007669"/>
    <property type="project" value="TreeGrafter"/>
</dbReference>
<dbReference type="AlphaFoldDB" id="A0A914VW09"/>
<feature type="transmembrane region" description="Helical" evidence="9">
    <location>
        <begin position="288"/>
        <end position="312"/>
    </location>
</feature>
<comment type="similarity">
    <text evidence="2">Belongs to the G-protein coupled receptor 1 family.</text>
</comment>
<evidence type="ECO:0000256" key="8">
    <source>
        <dbReference type="ARBA" id="ARBA00023224"/>
    </source>
</evidence>
<keyword evidence="6 9" id="KW-0472">Membrane</keyword>
<dbReference type="PRINTS" id="PR01012">
    <property type="entry name" value="NRPEPTIDEYR"/>
</dbReference>
<evidence type="ECO:0000313" key="12">
    <source>
        <dbReference type="WBParaSite" id="PSAMB.scaffold2594size22354.g18496.t1"/>
    </source>
</evidence>
<feature type="transmembrane region" description="Helical" evidence="9">
    <location>
        <begin position="249"/>
        <end position="268"/>
    </location>
</feature>
<dbReference type="PANTHER" id="PTHR24235:SF13">
    <property type="entry name" value="G-PROTEIN COUPLED RECEPTORS FAMILY 1 PROFILE DOMAIN-CONTAINING PROTEIN"/>
    <property type="match status" value="1"/>
</dbReference>
<feature type="domain" description="G-protein coupled receptors family 1 profile" evidence="10">
    <location>
        <begin position="45"/>
        <end position="309"/>
    </location>
</feature>
<name>A0A914VW09_9BILA</name>